<dbReference type="EMBL" id="JAVRHN010000007">
    <property type="protein sequence ID" value="MDT0686864.1"/>
    <property type="molecule type" value="Genomic_DNA"/>
</dbReference>
<dbReference type="InterPro" id="IPR005331">
    <property type="entry name" value="Sulfotransferase"/>
</dbReference>
<dbReference type="Gene3D" id="3.40.50.300">
    <property type="entry name" value="P-loop containing nucleotide triphosphate hydrolases"/>
    <property type="match status" value="1"/>
</dbReference>
<comment type="caution">
    <text evidence="1">The sequence shown here is derived from an EMBL/GenBank/DDBJ whole genome shotgun (WGS) entry which is preliminary data.</text>
</comment>
<evidence type="ECO:0000313" key="1">
    <source>
        <dbReference type="EMBL" id="MDT0686864.1"/>
    </source>
</evidence>
<dbReference type="Pfam" id="PF03567">
    <property type="entry name" value="Sulfotransfer_2"/>
    <property type="match status" value="1"/>
</dbReference>
<evidence type="ECO:0000313" key="2">
    <source>
        <dbReference type="Proteomes" id="UP001253848"/>
    </source>
</evidence>
<dbReference type="InterPro" id="IPR027417">
    <property type="entry name" value="P-loop_NTPase"/>
</dbReference>
<sequence>MISHKHKCIFIHISKCAGSSVETAFGIDIMDNTEKNNVNLFGWNQEHKLFLQHATPQQLLNYNFIDRNTWDSYYKFIIVRNPWDRAFSDYTWLCREQKIQDSFFNFLHKQEKFKKVLNEKNKSFFRGDHLNSQISYFFLNGEEIKFDKVIRFENLENELPVLAKRMGLNPSVFNRKVNALKRKINHYSRFYSEKRKKLIEKKYPLDIEFLDYYFEDKRRRSDYLRFKFKSSYSFAE</sequence>
<organism evidence="1 2">
    <name type="scientific">Autumnicola psychrophila</name>
    <dbReference type="NCBI Taxonomy" id="3075592"/>
    <lineage>
        <taxon>Bacteria</taxon>
        <taxon>Pseudomonadati</taxon>
        <taxon>Bacteroidota</taxon>
        <taxon>Flavobacteriia</taxon>
        <taxon>Flavobacteriales</taxon>
        <taxon>Flavobacteriaceae</taxon>
        <taxon>Autumnicola</taxon>
    </lineage>
</organism>
<proteinExistence type="predicted"/>
<protein>
    <submittedName>
        <fullName evidence="1">Sulfotransferase family 2 domain-containing protein</fullName>
    </submittedName>
</protein>
<gene>
    <name evidence="1" type="ORF">RM541_10840</name>
</gene>
<name>A0ABU3DTS7_9FLAO</name>
<dbReference type="SUPFAM" id="SSF52540">
    <property type="entry name" value="P-loop containing nucleoside triphosphate hydrolases"/>
    <property type="match status" value="1"/>
</dbReference>
<reference evidence="1 2" key="1">
    <citation type="submission" date="2023-09" db="EMBL/GenBank/DDBJ databases">
        <authorList>
            <person name="Rey-Velasco X."/>
        </authorList>
    </citation>
    <scope>NUCLEOTIDE SEQUENCE [LARGE SCALE GENOMIC DNA]</scope>
    <source>
        <strain evidence="1 2">F225</strain>
    </source>
</reference>
<dbReference type="Proteomes" id="UP001253848">
    <property type="component" value="Unassembled WGS sequence"/>
</dbReference>
<dbReference type="RefSeq" id="WP_311500170.1">
    <property type="nucleotide sequence ID" value="NZ_JAVRHN010000007.1"/>
</dbReference>
<keyword evidence="2" id="KW-1185">Reference proteome</keyword>
<accession>A0ABU3DTS7</accession>